<keyword evidence="2" id="KW-1185">Reference proteome</keyword>
<evidence type="ECO:0000313" key="2">
    <source>
        <dbReference type="Proteomes" id="UP000295278"/>
    </source>
</evidence>
<accession>A0A4R5AWK3</accession>
<reference evidence="1 2" key="1">
    <citation type="submission" date="2019-03" db="EMBL/GenBank/DDBJ databases">
        <title>Flavobacterium AT-3-2 sp. nov., isolated from arctic soil.</title>
        <authorList>
            <person name="Chaudhary D.K."/>
        </authorList>
    </citation>
    <scope>NUCLEOTIDE SEQUENCE [LARGE SCALE GENOMIC DNA]</scope>
    <source>
        <strain evidence="1 2">AT-3-2</strain>
    </source>
</reference>
<dbReference type="InterPro" id="IPR014127">
    <property type="entry name" value="CHP02757"/>
</dbReference>
<dbReference type="Pfam" id="PF09674">
    <property type="entry name" value="DUF2400"/>
    <property type="match status" value="1"/>
</dbReference>
<protein>
    <submittedName>
        <fullName evidence="1">TIGR02757 family protein</fullName>
    </submittedName>
</protein>
<dbReference type="EMBL" id="SMFM01000005">
    <property type="protein sequence ID" value="TDD75554.1"/>
    <property type="molecule type" value="Genomic_DNA"/>
</dbReference>
<dbReference type="Proteomes" id="UP000295278">
    <property type="component" value="Unassembled WGS sequence"/>
</dbReference>
<organism evidence="1 2">
    <name type="scientific">Flavobacterium caseinilyticum</name>
    <dbReference type="NCBI Taxonomy" id="2541732"/>
    <lineage>
        <taxon>Bacteria</taxon>
        <taxon>Pseudomonadati</taxon>
        <taxon>Bacteroidota</taxon>
        <taxon>Flavobacteriia</taxon>
        <taxon>Flavobacteriales</taxon>
        <taxon>Flavobacteriaceae</taxon>
        <taxon>Flavobacterium</taxon>
    </lineage>
</organism>
<proteinExistence type="predicted"/>
<comment type="caution">
    <text evidence="1">The sequence shown here is derived from an EMBL/GenBank/DDBJ whole genome shotgun (WGS) entry which is preliminary data.</text>
</comment>
<dbReference type="AlphaFoldDB" id="A0A4R5AWK3"/>
<sequence length="254" mass="29530">MNLLELQDFLDEKVEFYNTPDFIESDPVQIPHLFSLKEDIEIAGFLSAIIAWGNRKMILKNSHKMIHLMGNAPYDFVMSHTETDLERLEFFVHRTFNGQDFISFIRCLKNIYQNHNGLESVYAKNQEIGTMQKSIHEFKKIFFEIPHQYRTQKHISDPLNNSAAKRINMFLRWMVRQDNKGVDLGIWKSISPSSLSCPLDVHSGNVARKLGLLTRNQNDAKAVAELDSKLREFDPIDPVKYDFALFGLGVFERF</sequence>
<gene>
    <name evidence="1" type="ORF">E0F89_11735</name>
</gene>
<name>A0A4R5AWK3_9FLAO</name>
<evidence type="ECO:0000313" key="1">
    <source>
        <dbReference type="EMBL" id="TDD75554.1"/>
    </source>
</evidence>
<dbReference type="OrthoDB" id="9773332at2"/>
<dbReference type="RefSeq" id="WP_131909965.1">
    <property type="nucleotide sequence ID" value="NZ_SMFM01000005.1"/>
</dbReference>
<dbReference type="NCBIfam" id="TIGR02757">
    <property type="entry name" value="TIGR02757 family protein"/>
    <property type="match status" value="1"/>
</dbReference>